<evidence type="ECO:0000256" key="1">
    <source>
        <dbReference type="SAM" id="MobiDB-lite"/>
    </source>
</evidence>
<keyword evidence="4" id="KW-1185">Reference proteome</keyword>
<gene>
    <name evidence="3" type="ORF">NCGR_LOCUS1008</name>
</gene>
<feature type="transmembrane region" description="Helical" evidence="2">
    <location>
        <begin position="12"/>
        <end position="32"/>
    </location>
</feature>
<feature type="compositionally biased region" description="Low complexity" evidence="1">
    <location>
        <begin position="492"/>
        <end position="509"/>
    </location>
</feature>
<organism evidence="3 4">
    <name type="scientific">Miscanthus lutarioriparius</name>
    <dbReference type="NCBI Taxonomy" id="422564"/>
    <lineage>
        <taxon>Eukaryota</taxon>
        <taxon>Viridiplantae</taxon>
        <taxon>Streptophyta</taxon>
        <taxon>Embryophyta</taxon>
        <taxon>Tracheophyta</taxon>
        <taxon>Spermatophyta</taxon>
        <taxon>Magnoliopsida</taxon>
        <taxon>Liliopsida</taxon>
        <taxon>Poales</taxon>
        <taxon>Poaceae</taxon>
        <taxon>PACMAD clade</taxon>
        <taxon>Panicoideae</taxon>
        <taxon>Andropogonodae</taxon>
        <taxon>Andropogoneae</taxon>
        <taxon>Saccharinae</taxon>
        <taxon>Miscanthus</taxon>
    </lineage>
</organism>
<keyword evidence="2" id="KW-1133">Transmembrane helix</keyword>
<dbReference type="EMBL" id="CAJGYO010000001">
    <property type="protein sequence ID" value="CAD6202770.1"/>
    <property type="molecule type" value="Genomic_DNA"/>
</dbReference>
<comment type="caution">
    <text evidence="3">The sequence shown here is derived from an EMBL/GenBank/DDBJ whole genome shotgun (WGS) entry which is preliminary data.</text>
</comment>
<feature type="region of interest" description="Disordered" evidence="1">
    <location>
        <begin position="557"/>
        <end position="587"/>
    </location>
</feature>
<proteinExistence type="predicted"/>
<sequence>MTIPLSYFRFMFIEFVSILSSGLVDYILFRVVMDTRGRKKRRVAGFSSETDFVDLEDSQSDNVMYSQYVNDDFLVINQVLMLRCYLRFLHLTIQLFRGSIKLCMSSVCKMHSVSKFATVISLLSEAKKDVIRRYGFGSLLLFDKCFVPKKFSKWMASLVESKFGDLIVHGKVISLTAKSVNLVLGIPVSGTHFPSNYATSRAIVLSKIDKTSLPQVSFFAEKLAADHLTDEPMYLDHVDFSNRRVSDTFPRIGVWKQNMIRDFSDLDIKSPFGYGMRPLLDFEKTCYHKGCLPCIPIDLVSLGALPDDLKTIFSKLMTQVYSFKQKSQELVIKVLKEVTDYESSSDPHIASPKMAAASGNENGFHQPHDSQVNVEKVERASSLAKDLGVPSSSKKQVTFGLAVPSNDLSQPYDLFHKSVHRGHLVGKSSSQFVPAHVVDDVIPVAKDHDSDVLTGGLNSPDHFSVASIVMQTLPFSDDESPNITPKLPKKLPPISQLKSSSKTGSSVAAPVNVSSPEVTIVGSRSLSQKLSSSVHTPPESDLKIGGHSSLIPNQFAQSSSKSDFKISKSSTGGKVPLHGPRRSVKPSQYMGDEFEKEREKFKVSKSQIMNYKAICNLAM</sequence>
<evidence type="ECO:0000256" key="2">
    <source>
        <dbReference type="SAM" id="Phobius"/>
    </source>
</evidence>
<feature type="region of interest" description="Disordered" evidence="1">
    <location>
        <begin position="477"/>
        <end position="509"/>
    </location>
</feature>
<dbReference type="Proteomes" id="UP000604825">
    <property type="component" value="Unassembled WGS sequence"/>
</dbReference>
<dbReference type="PANTHER" id="PTHR34835">
    <property type="entry name" value="OS07G0283600 PROTEIN-RELATED"/>
    <property type="match status" value="1"/>
</dbReference>
<evidence type="ECO:0000313" key="3">
    <source>
        <dbReference type="EMBL" id="CAD6202770.1"/>
    </source>
</evidence>
<dbReference type="AlphaFoldDB" id="A0A811MCX3"/>
<dbReference type="PANTHER" id="PTHR34835:SF60">
    <property type="entry name" value="OS10G0490300 PROTEIN"/>
    <property type="match status" value="1"/>
</dbReference>
<reference evidence="3" key="1">
    <citation type="submission" date="2020-10" db="EMBL/GenBank/DDBJ databases">
        <authorList>
            <person name="Han B."/>
            <person name="Lu T."/>
            <person name="Zhao Q."/>
            <person name="Huang X."/>
            <person name="Zhao Y."/>
        </authorList>
    </citation>
    <scope>NUCLEOTIDE SEQUENCE</scope>
</reference>
<dbReference type="OrthoDB" id="695450at2759"/>
<accession>A0A811MCX3</accession>
<keyword evidence="2" id="KW-0812">Transmembrane</keyword>
<protein>
    <submittedName>
        <fullName evidence="3">Uncharacterized protein</fullName>
    </submittedName>
</protein>
<keyword evidence="2" id="KW-0472">Membrane</keyword>
<name>A0A811MCX3_9POAL</name>
<evidence type="ECO:0000313" key="4">
    <source>
        <dbReference type="Proteomes" id="UP000604825"/>
    </source>
</evidence>